<evidence type="ECO:0000256" key="5">
    <source>
        <dbReference type="ARBA" id="ARBA00023242"/>
    </source>
</evidence>
<evidence type="ECO:0000256" key="2">
    <source>
        <dbReference type="ARBA" id="ARBA00022737"/>
    </source>
</evidence>
<dbReference type="Gene3D" id="3.30.160.60">
    <property type="entry name" value="Classic Zinc Finger"/>
    <property type="match status" value="8"/>
</dbReference>
<evidence type="ECO:0000259" key="8">
    <source>
        <dbReference type="PROSITE" id="PS50157"/>
    </source>
</evidence>
<dbReference type="EnsemblMetazoa" id="AALFPA23_005210.R6590">
    <property type="protein sequence ID" value="AALFPA23_005210.P6590"/>
    <property type="gene ID" value="AALFPA23_005210"/>
</dbReference>
<feature type="domain" description="C2H2-type" evidence="8">
    <location>
        <begin position="309"/>
        <end position="342"/>
    </location>
</feature>
<dbReference type="InterPro" id="IPR013087">
    <property type="entry name" value="Znf_C2H2_type"/>
</dbReference>
<organism evidence="9 10">
    <name type="scientific">Aedes albopictus</name>
    <name type="common">Asian tiger mosquito</name>
    <name type="synonym">Stegomyia albopicta</name>
    <dbReference type="NCBI Taxonomy" id="7160"/>
    <lineage>
        <taxon>Eukaryota</taxon>
        <taxon>Metazoa</taxon>
        <taxon>Ecdysozoa</taxon>
        <taxon>Arthropoda</taxon>
        <taxon>Hexapoda</taxon>
        <taxon>Insecta</taxon>
        <taxon>Pterygota</taxon>
        <taxon>Neoptera</taxon>
        <taxon>Endopterygota</taxon>
        <taxon>Diptera</taxon>
        <taxon>Nematocera</taxon>
        <taxon>Culicoidea</taxon>
        <taxon>Culicidae</taxon>
        <taxon>Culicinae</taxon>
        <taxon>Aedini</taxon>
        <taxon>Aedes</taxon>
        <taxon>Stegomyia</taxon>
    </lineage>
</organism>
<feature type="compositionally biased region" description="Basic and acidic residues" evidence="7">
    <location>
        <begin position="13"/>
        <end position="27"/>
    </location>
</feature>
<dbReference type="PANTHER" id="PTHR24393">
    <property type="entry name" value="ZINC FINGER PROTEIN"/>
    <property type="match status" value="1"/>
</dbReference>
<sequence>MNGHCSENNIKQESPHETDYEYKHDDMPISSEEPSYASSGFNLPSTIMPYDCALIKQKPNAFLSSDRTDVDEYNEDNPELNLKVDESRFTSESSYQSESIKQEPELIIESDADELPADHEETNATNNQVDSHRCYLCGQTFADSESCDWHLTEHLDMLPYECEICTHETGIPVKIAASLVQLHRHVKMHTNRFKCPKCPLRSKTKQSLREHVRLKHGGNDEDKHTCTVCGKQMTRKYLMRHKREHESLEQGRFKCSVCGKMFKTRQCLSVHERLHTEEHPYQCKFCPKTFKNLGTFIGHERIHTGEKPYTCQVCGKTYRWLVSLKSHLEAAHGTSVETATKPADSLGNYKCEFEGCDYNTTKRAQLSHHRAKHRMKFQCETCSKKFATGNELRSHENTHKTTKDYHCEQCSKSFRTKRYLEKHMAVHSKIRPFECQTCGEAYLQKKQLTKHLLRNVECQKADQVDVEIEISLNPNNREIPEKPCNCKAELLLFSRLGS</sequence>
<reference evidence="9" key="2">
    <citation type="submission" date="2025-05" db="UniProtKB">
        <authorList>
            <consortium name="EnsemblMetazoa"/>
        </authorList>
    </citation>
    <scope>IDENTIFICATION</scope>
    <source>
        <strain evidence="9">Foshan</strain>
    </source>
</reference>
<evidence type="ECO:0000256" key="3">
    <source>
        <dbReference type="ARBA" id="ARBA00022771"/>
    </source>
</evidence>
<name>A0ABM1Y315_AEDAL</name>
<dbReference type="RefSeq" id="XP_062705631.1">
    <property type="nucleotide sequence ID" value="XM_062849647.1"/>
</dbReference>
<evidence type="ECO:0000256" key="7">
    <source>
        <dbReference type="SAM" id="MobiDB-lite"/>
    </source>
</evidence>
<evidence type="ECO:0000256" key="1">
    <source>
        <dbReference type="ARBA" id="ARBA00022723"/>
    </source>
</evidence>
<dbReference type="Proteomes" id="UP000069940">
    <property type="component" value="Unassembled WGS sequence"/>
</dbReference>
<evidence type="ECO:0000256" key="6">
    <source>
        <dbReference type="PROSITE-ProRule" id="PRU00042"/>
    </source>
</evidence>
<keyword evidence="1" id="KW-0479">Metal-binding</keyword>
<proteinExistence type="predicted"/>
<dbReference type="GeneID" id="134284000"/>
<evidence type="ECO:0000313" key="10">
    <source>
        <dbReference type="Proteomes" id="UP000069940"/>
    </source>
</evidence>
<dbReference type="Pfam" id="PF00096">
    <property type="entry name" value="zf-C2H2"/>
    <property type="match status" value="5"/>
</dbReference>
<feature type="domain" description="C2H2-type" evidence="8">
    <location>
        <begin position="193"/>
        <end position="221"/>
    </location>
</feature>
<feature type="domain" description="C2H2-type" evidence="8">
    <location>
        <begin position="405"/>
        <end position="432"/>
    </location>
</feature>
<reference evidence="10" key="1">
    <citation type="journal article" date="2015" name="Proc. Natl. Acad. Sci. U.S.A.">
        <title>Genome sequence of the Asian Tiger mosquito, Aedes albopictus, reveals insights into its biology, genetics, and evolution.</title>
        <authorList>
            <person name="Chen X.G."/>
            <person name="Jiang X."/>
            <person name="Gu J."/>
            <person name="Xu M."/>
            <person name="Wu Y."/>
            <person name="Deng Y."/>
            <person name="Zhang C."/>
            <person name="Bonizzoni M."/>
            <person name="Dermauw W."/>
            <person name="Vontas J."/>
            <person name="Armbruster P."/>
            <person name="Huang X."/>
            <person name="Yang Y."/>
            <person name="Zhang H."/>
            <person name="He W."/>
            <person name="Peng H."/>
            <person name="Liu Y."/>
            <person name="Wu K."/>
            <person name="Chen J."/>
            <person name="Lirakis M."/>
            <person name="Topalis P."/>
            <person name="Van Leeuwen T."/>
            <person name="Hall A.B."/>
            <person name="Jiang X."/>
            <person name="Thorpe C."/>
            <person name="Mueller R.L."/>
            <person name="Sun C."/>
            <person name="Waterhouse R.M."/>
            <person name="Yan G."/>
            <person name="Tu Z.J."/>
            <person name="Fang X."/>
            <person name="James A.A."/>
        </authorList>
    </citation>
    <scope>NUCLEOTIDE SEQUENCE [LARGE SCALE GENOMIC DNA]</scope>
    <source>
        <strain evidence="10">Foshan</strain>
    </source>
</reference>
<feature type="domain" description="C2H2-type" evidence="8">
    <location>
        <begin position="377"/>
        <end position="404"/>
    </location>
</feature>
<feature type="domain" description="C2H2-type" evidence="8">
    <location>
        <begin position="253"/>
        <end position="280"/>
    </location>
</feature>
<accession>A0ABM1Y315</accession>
<evidence type="ECO:0000313" key="9">
    <source>
        <dbReference type="EnsemblMetazoa" id="AALFPA23_005210.P6590"/>
    </source>
</evidence>
<keyword evidence="5" id="KW-0539">Nucleus</keyword>
<keyword evidence="4" id="KW-0862">Zinc</keyword>
<keyword evidence="3 6" id="KW-0863">Zinc-finger</keyword>
<dbReference type="PANTHER" id="PTHR24393:SF34">
    <property type="entry name" value="PR_SET DOMAIN 13"/>
    <property type="match status" value="1"/>
</dbReference>
<protein>
    <recommendedName>
        <fullName evidence="8">C2H2-type domain-containing protein</fullName>
    </recommendedName>
</protein>
<dbReference type="PROSITE" id="PS50157">
    <property type="entry name" value="ZINC_FINGER_C2H2_2"/>
    <property type="match status" value="8"/>
</dbReference>
<dbReference type="PROSITE" id="PS00028">
    <property type="entry name" value="ZINC_FINGER_C2H2_1"/>
    <property type="match status" value="6"/>
</dbReference>
<keyword evidence="2" id="KW-0677">Repeat</keyword>
<feature type="compositionally biased region" description="Polar residues" evidence="7">
    <location>
        <begin position="1"/>
        <end position="12"/>
    </location>
</feature>
<dbReference type="SMART" id="SM00355">
    <property type="entry name" value="ZnF_C2H2"/>
    <property type="match status" value="11"/>
</dbReference>
<keyword evidence="10" id="KW-1185">Reference proteome</keyword>
<dbReference type="SUPFAM" id="SSF57667">
    <property type="entry name" value="beta-beta-alpha zinc fingers"/>
    <property type="match status" value="5"/>
</dbReference>
<evidence type="ECO:0000256" key="4">
    <source>
        <dbReference type="ARBA" id="ARBA00022833"/>
    </source>
</evidence>
<feature type="domain" description="C2H2-type" evidence="8">
    <location>
        <begin position="433"/>
        <end position="451"/>
    </location>
</feature>
<dbReference type="InterPro" id="IPR036236">
    <property type="entry name" value="Znf_C2H2_sf"/>
</dbReference>
<feature type="domain" description="C2H2-type" evidence="8">
    <location>
        <begin position="132"/>
        <end position="159"/>
    </location>
</feature>
<feature type="region of interest" description="Disordered" evidence="7">
    <location>
        <begin position="1"/>
        <end position="37"/>
    </location>
</feature>
<feature type="domain" description="C2H2-type" evidence="8">
    <location>
        <begin position="281"/>
        <end position="308"/>
    </location>
</feature>